<gene>
    <name evidence="5" type="ORF">FHS31_000382</name>
</gene>
<dbReference type="Gene3D" id="3.40.50.150">
    <property type="entry name" value="Vaccinia Virus protein VP39"/>
    <property type="match status" value="1"/>
</dbReference>
<dbReference type="Proteomes" id="UP000727456">
    <property type="component" value="Unassembled WGS sequence"/>
</dbReference>
<sequence>MPRLSHFLGIPNIKQRLKAPLDELWDRRFGVHTFGFHPAKGAYGDPDWGSHFVPLGWRDIFAVLDAAELGPDDVFTDLGCGTGRAVFAAAHRGVQRAVGVEYVPWLAKVAEENRKRFPGKDIAIVEGDARDVSLADSTIVYMFHALGTGVLQDVLDRAERDRAAAGSGRLRICYVNPVFAEMLDRTAWLKPFTSLPGGAYPTRIWESR</sequence>
<keyword evidence="3" id="KW-0949">S-adenosyl-L-methionine</keyword>
<accession>A0ABX0TQC4</accession>
<dbReference type="InterPro" id="IPR026170">
    <property type="entry name" value="FAM173A/B"/>
</dbReference>
<dbReference type="EMBL" id="JAAOZC010000001">
    <property type="protein sequence ID" value="NIJ06800.1"/>
    <property type="molecule type" value="Genomic_DNA"/>
</dbReference>
<dbReference type="RefSeq" id="WP_167071467.1">
    <property type="nucleotide sequence ID" value="NZ_JAAOZC010000001.1"/>
</dbReference>
<evidence type="ECO:0000313" key="5">
    <source>
        <dbReference type="EMBL" id="NIJ06800.1"/>
    </source>
</evidence>
<dbReference type="SUPFAM" id="SSF53335">
    <property type="entry name" value="S-adenosyl-L-methionine-dependent methyltransferases"/>
    <property type="match status" value="1"/>
</dbReference>
<reference evidence="5 6" key="1">
    <citation type="submission" date="2020-03" db="EMBL/GenBank/DDBJ databases">
        <title>Genomic Encyclopedia of Type Strains, Phase III (KMG-III): the genomes of soil and plant-associated and newly described type strains.</title>
        <authorList>
            <person name="Whitman W."/>
        </authorList>
    </citation>
    <scope>NUCLEOTIDE SEQUENCE [LARGE SCALE GENOMIC DNA]</scope>
    <source>
        <strain evidence="5 6">CECT 8804</strain>
    </source>
</reference>
<keyword evidence="6" id="KW-1185">Reference proteome</keyword>
<organism evidence="5 6">
    <name type="scientific">Sphingomonas vulcanisoli</name>
    <dbReference type="NCBI Taxonomy" id="1658060"/>
    <lineage>
        <taxon>Bacteria</taxon>
        <taxon>Pseudomonadati</taxon>
        <taxon>Pseudomonadota</taxon>
        <taxon>Alphaproteobacteria</taxon>
        <taxon>Sphingomonadales</taxon>
        <taxon>Sphingomonadaceae</taxon>
        <taxon>Sphingomonas</taxon>
    </lineage>
</organism>
<evidence type="ECO:0000256" key="2">
    <source>
        <dbReference type="ARBA" id="ARBA00022679"/>
    </source>
</evidence>
<dbReference type="PANTHER" id="PTHR13610:SF11">
    <property type="entry name" value="METHYLTRANSFERASE DOMAIN-CONTAINING PROTEIN"/>
    <property type="match status" value="1"/>
</dbReference>
<comment type="caution">
    <text evidence="5">The sequence shown here is derived from an EMBL/GenBank/DDBJ whole genome shotgun (WGS) entry which is preliminary data.</text>
</comment>
<dbReference type="InterPro" id="IPR029063">
    <property type="entry name" value="SAM-dependent_MTases_sf"/>
</dbReference>
<dbReference type="Pfam" id="PF13649">
    <property type="entry name" value="Methyltransf_25"/>
    <property type="match status" value="1"/>
</dbReference>
<evidence type="ECO:0000256" key="3">
    <source>
        <dbReference type="ARBA" id="ARBA00022691"/>
    </source>
</evidence>
<keyword evidence="1 5" id="KW-0489">Methyltransferase</keyword>
<dbReference type="InterPro" id="IPR041698">
    <property type="entry name" value="Methyltransf_25"/>
</dbReference>
<proteinExistence type="predicted"/>
<evidence type="ECO:0000259" key="4">
    <source>
        <dbReference type="Pfam" id="PF13649"/>
    </source>
</evidence>
<dbReference type="GO" id="GO:0008168">
    <property type="term" value="F:methyltransferase activity"/>
    <property type="evidence" value="ECO:0007669"/>
    <property type="project" value="UniProtKB-KW"/>
</dbReference>
<dbReference type="PANTHER" id="PTHR13610">
    <property type="entry name" value="METHYLTRANSFERASE DOMAIN-CONTAINING PROTEIN"/>
    <property type="match status" value="1"/>
</dbReference>
<feature type="domain" description="Methyltransferase" evidence="4">
    <location>
        <begin position="77"/>
        <end position="155"/>
    </location>
</feature>
<protein>
    <submittedName>
        <fullName evidence="5">SAM-dependent methyltransferase</fullName>
    </submittedName>
</protein>
<dbReference type="CDD" id="cd02440">
    <property type="entry name" value="AdoMet_MTases"/>
    <property type="match status" value="1"/>
</dbReference>
<evidence type="ECO:0000313" key="6">
    <source>
        <dbReference type="Proteomes" id="UP000727456"/>
    </source>
</evidence>
<evidence type="ECO:0000256" key="1">
    <source>
        <dbReference type="ARBA" id="ARBA00022603"/>
    </source>
</evidence>
<name>A0ABX0TQC4_9SPHN</name>
<keyword evidence="2" id="KW-0808">Transferase</keyword>
<dbReference type="GO" id="GO:0032259">
    <property type="term" value="P:methylation"/>
    <property type="evidence" value="ECO:0007669"/>
    <property type="project" value="UniProtKB-KW"/>
</dbReference>